<keyword evidence="1" id="KW-0472">Membrane</keyword>
<evidence type="ECO:0000313" key="3">
    <source>
        <dbReference type="Proteomes" id="UP001642484"/>
    </source>
</evidence>
<name>A0ABP0HDS1_9DINO</name>
<keyword evidence="1" id="KW-1133">Transmembrane helix</keyword>
<evidence type="ECO:0000313" key="2">
    <source>
        <dbReference type="EMBL" id="CAK8988375.1"/>
    </source>
</evidence>
<reference evidence="2 3" key="1">
    <citation type="submission" date="2024-02" db="EMBL/GenBank/DDBJ databases">
        <authorList>
            <person name="Chen Y."/>
            <person name="Shah S."/>
            <person name="Dougan E. K."/>
            <person name="Thang M."/>
            <person name="Chan C."/>
        </authorList>
    </citation>
    <scope>NUCLEOTIDE SEQUENCE [LARGE SCALE GENOMIC DNA]</scope>
</reference>
<dbReference type="Proteomes" id="UP001642484">
    <property type="component" value="Unassembled WGS sequence"/>
</dbReference>
<feature type="transmembrane region" description="Helical" evidence="1">
    <location>
        <begin position="389"/>
        <end position="408"/>
    </location>
</feature>
<feature type="transmembrane region" description="Helical" evidence="1">
    <location>
        <begin position="344"/>
        <end position="377"/>
    </location>
</feature>
<feature type="transmembrane region" description="Helical" evidence="1">
    <location>
        <begin position="219"/>
        <end position="240"/>
    </location>
</feature>
<keyword evidence="3" id="KW-1185">Reference proteome</keyword>
<dbReference type="EMBL" id="CAXAMN010000425">
    <property type="protein sequence ID" value="CAK8988375.1"/>
    <property type="molecule type" value="Genomic_DNA"/>
</dbReference>
<comment type="caution">
    <text evidence="2">The sequence shown here is derived from an EMBL/GenBank/DDBJ whole genome shotgun (WGS) entry which is preliminary data.</text>
</comment>
<gene>
    <name evidence="2" type="ORF">CCMP2556_LOCUS1247</name>
</gene>
<sequence length="1238" mass="139899">MHPASHNHSSTSMAVLQPGQSRAKNGLVTYWHHAMRLVLDLPSPWTLVASAAAFVLFSSQHPLAELLSHPHTLVRSHHHTQWGFHVQGTELLHRQIMSRHSWESWVKWFRGGSTIKEDPFEQVLSLDEEQRLCAALQAFQLVTHFEVVPKSDLADATSTAVFARFGLKIDRKDGQLVLLSSGRRPRLLNVEAIERIVHRGFFPEQFHATSPVLYVLRPWWLLVDIFVVLLQVSLCILMMIPPLALFSVYELARVPYFPMSPVDSLTALHFGPRFAQLSERLLFASPVLTCASAAYAAALFISLLFAYCTEKLPLAPFPILQALVRNESQDEHRMSQQSKRRCCGLVAVMHGIPWVAFFLFFIQISGCSALFFCWLGFGVVVEPARFVPLVSALGSFIFAVAARVRGLLNWRRSLAKSIAEIFQDSSAVLWISLIERMHIEVQAPSYQRLLQGIASDMDLFELLAQGQQSLRLSRLEEFLAPLIDQQAFAMLVNDIVHAQDSADQGVLLSRSTFEEIMEAVREFLISSMLRKLGFSFANLALRMKYFVVVALILFGFLVVLSQLYPLEANVSTILGGVAPIILGIVLQKPGQVKVPADLKHVFEEMLKSLALGSQALLEELRQAKWSFLDWLRDQGADAKLIEDLLEVDLFSMARVLQHPGVRKLLGVLARRPEDGAQGLQQFLDGFLAALEAAYSALETISPRFAEIMERQVHQCLQRHLRALLEPLSSEVALEAENAFVETGESDVNTLEWIRRLVQQLRHLELQQLVTALQEKRGCQALTILAKQNLGPACAQVSASLQKLALEQVLLVLGSNEQDAGSIAAEQNWKKAFTYIVQLVLQKVHPEFEPLLPQGMSWKQIEAVLETELGQVESLIDFTSKVNSPEELERFCLARIVVLAVNQTAKMSRIQLSATEMERVIQLLDVLQIKAMMNDPASFFESLWEEDNKVAGSLALELLRPMIEDKMPDIEWKDMERLVQQMDSPELRAAFADPTGFVESTLEYQGIAGMHWAVLQLKQSLRQHGFQDMETLEQLLLQLDLDQLKEGIEDPHTFLKQMEEKGGAFAASLAIEQLRPLFEELPEVRWFDVKEVLIEYCSDDAAFQCMKGPEFSLQLLEKDPRVQKKWQVALARNRLEKHLPKGIMWKDVDQLVEEADSEELRAVLADEARFQNWCDRALPASTASLRRKPPSLNGRKTKELVAPVARCFDPHQKGLPKKKLDLICQLHLHRPIHFNLGRC</sequence>
<proteinExistence type="predicted"/>
<keyword evidence="1" id="KW-0812">Transmembrane</keyword>
<feature type="transmembrane region" description="Helical" evidence="1">
    <location>
        <begin position="281"/>
        <end position="307"/>
    </location>
</feature>
<organism evidence="2 3">
    <name type="scientific">Durusdinium trenchii</name>
    <dbReference type="NCBI Taxonomy" id="1381693"/>
    <lineage>
        <taxon>Eukaryota</taxon>
        <taxon>Sar</taxon>
        <taxon>Alveolata</taxon>
        <taxon>Dinophyceae</taxon>
        <taxon>Suessiales</taxon>
        <taxon>Symbiodiniaceae</taxon>
        <taxon>Durusdinium</taxon>
    </lineage>
</organism>
<evidence type="ECO:0000256" key="1">
    <source>
        <dbReference type="SAM" id="Phobius"/>
    </source>
</evidence>
<accession>A0ABP0HDS1</accession>
<protein>
    <submittedName>
        <fullName evidence="2">Uncharacterized protein</fullName>
    </submittedName>
</protein>
<feature type="transmembrane region" description="Helical" evidence="1">
    <location>
        <begin position="545"/>
        <end position="564"/>
    </location>
</feature>